<evidence type="ECO:0000313" key="1">
    <source>
        <dbReference type="EMBL" id="KAI0500687.1"/>
    </source>
</evidence>
<gene>
    <name evidence="1" type="ORF">KFK09_018903</name>
</gene>
<dbReference type="OrthoDB" id="443140at2759"/>
<reference evidence="1" key="1">
    <citation type="journal article" date="2022" name="Front. Genet.">
        <title>Chromosome-Scale Assembly of the Dendrobium nobile Genome Provides Insights Into the Molecular Mechanism of the Biosynthesis of the Medicinal Active Ingredient of Dendrobium.</title>
        <authorList>
            <person name="Xu Q."/>
            <person name="Niu S.-C."/>
            <person name="Li K.-L."/>
            <person name="Zheng P.-J."/>
            <person name="Zhang X.-J."/>
            <person name="Jia Y."/>
            <person name="Liu Y."/>
            <person name="Niu Y.-X."/>
            <person name="Yu L.-H."/>
            <person name="Chen D.-F."/>
            <person name="Zhang G.-Q."/>
        </authorList>
    </citation>
    <scope>NUCLEOTIDE SEQUENCE</scope>
    <source>
        <tissue evidence="1">Leaf</tissue>
    </source>
</reference>
<dbReference type="EMBL" id="JAGYWB010000013">
    <property type="protein sequence ID" value="KAI0500687.1"/>
    <property type="molecule type" value="Genomic_DNA"/>
</dbReference>
<dbReference type="PANTHER" id="PTHR11439">
    <property type="entry name" value="GAG-POL-RELATED RETROTRANSPOSON"/>
    <property type="match status" value="1"/>
</dbReference>
<protein>
    <recommendedName>
        <fullName evidence="3">Retrovirus-related Pol polyprotein from transposon TNT 1-94</fullName>
    </recommendedName>
</protein>
<evidence type="ECO:0008006" key="3">
    <source>
        <dbReference type="Google" id="ProtNLM"/>
    </source>
</evidence>
<evidence type="ECO:0000313" key="2">
    <source>
        <dbReference type="Proteomes" id="UP000829196"/>
    </source>
</evidence>
<dbReference type="Proteomes" id="UP000829196">
    <property type="component" value="Unassembled WGS sequence"/>
</dbReference>
<dbReference type="AlphaFoldDB" id="A0A8T3AX33"/>
<organism evidence="1 2">
    <name type="scientific">Dendrobium nobile</name>
    <name type="common">Orchid</name>
    <dbReference type="NCBI Taxonomy" id="94219"/>
    <lineage>
        <taxon>Eukaryota</taxon>
        <taxon>Viridiplantae</taxon>
        <taxon>Streptophyta</taxon>
        <taxon>Embryophyta</taxon>
        <taxon>Tracheophyta</taxon>
        <taxon>Spermatophyta</taxon>
        <taxon>Magnoliopsida</taxon>
        <taxon>Liliopsida</taxon>
        <taxon>Asparagales</taxon>
        <taxon>Orchidaceae</taxon>
        <taxon>Epidendroideae</taxon>
        <taxon>Malaxideae</taxon>
        <taxon>Dendrobiinae</taxon>
        <taxon>Dendrobium</taxon>
    </lineage>
</organism>
<name>A0A8T3AX33_DENNO</name>
<sequence length="96" mass="10923">MSNACKLHWEAVKWILKYLRGSVDKALCFGGADVDQQGYVDFDLVGDLDGRRSMINYIFTLEKTALNWVFKLQKIVALSTTKVEYIAITEASKKMI</sequence>
<keyword evidence="2" id="KW-1185">Reference proteome</keyword>
<dbReference type="CDD" id="cd09272">
    <property type="entry name" value="RNase_HI_RT_Ty1"/>
    <property type="match status" value="1"/>
</dbReference>
<accession>A0A8T3AX33</accession>
<proteinExistence type="predicted"/>
<comment type="caution">
    <text evidence="1">The sequence shown here is derived from an EMBL/GenBank/DDBJ whole genome shotgun (WGS) entry which is preliminary data.</text>
</comment>